<protein>
    <submittedName>
        <fullName evidence="4">TetR/AcrR family transcriptional regulator</fullName>
    </submittedName>
</protein>
<dbReference type="PROSITE" id="PS50977">
    <property type="entry name" value="HTH_TETR_2"/>
    <property type="match status" value="1"/>
</dbReference>
<evidence type="ECO:0000256" key="1">
    <source>
        <dbReference type="ARBA" id="ARBA00023125"/>
    </source>
</evidence>
<dbReference type="Proteomes" id="UP001301012">
    <property type="component" value="Unassembled WGS sequence"/>
</dbReference>
<feature type="DNA-binding region" description="H-T-H motif" evidence="2">
    <location>
        <begin position="25"/>
        <end position="44"/>
    </location>
</feature>
<sequence>MDIKQELIMNVAQKCFNSYGIKYTSIDDIVKECKISKSTFYKCFSTKENLVGEMLNYSSNKFLNQSTLIDEDNQKTPKEKLKLKIKIILDYLESNRYFNLHILGSFSEINGKPVEEIKSTIKSRLVKVYYDSLIEVYGKEIKPFIWELIFVIDSVIHEFDLIKRLNKKYMDEDYIFEITLRQVELNIENLKHNKYMITENILYTVEEDNESKKNNDLHESFLETTKDIKAKIENDNLNKKLNEAILEVEQEYNFKNYNSLMMDAMIAYLEKEQALKIEIDKLKSIKLQLGDDSVDRQ</sequence>
<dbReference type="RefSeq" id="WP_284131151.1">
    <property type="nucleotide sequence ID" value="NZ_JASKYM010000001.1"/>
</dbReference>
<reference evidence="4 5" key="1">
    <citation type="submission" date="2023-05" db="EMBL/GenBank/DDBJ databases">
        <title>Rombocin, a short stable natural nisin variant, displays selective antimicrobial activity against Listeria monocytogenes and employs dual mode of action to kill target bacterial strains.</title>
        <authorList>
            <person name="Wambui J."/>
            <person name="Stephan R."/>
            <person name="Kuipers O.P."/>
        </authorList>
    </citation>
    <scope>NUCLEOTIDE SEQUENCE [LARGE SCALE GENOMIC DNA]</scope>
    <source>
        <strain evidence="4 5">RC002</strain>
    </source>
</reference>
<proteinExistence type="predicted"/>
<dbReference type="PANTHER" id="PTHR43479">
    <property type="entry name" value="ACREF/ENVCD OPERON REPRESSOR-RELATED"/>
    <property type="match status" value="1"/>
</dbReference>
<accession>A0ABT7E5H7</accession>
<dbReference type="Gene3D" id="1.10.357.10">
    <property type="entry name" value="Tetracycline Repressor, domain 2"/>
    <property type="match status" value="1"/>
</dbReference>
<dbReference type="InterPro" id="IPR050624">
    <property type="entry name" value="HTH-type_Tx_Regulator"/>
</dbReference>
<gene>
    <name evidence="4" type="ORF">QOZ84_01290</name>
</gene>
<name>A0ABT7E5H7_9FIRM</name>
<dbReference type="Pfam" id="PF00440">
    <property type="entry name" value="TetR_N"/>
    <property type="match status" value="1"/>
</dbReference>
<evidence type="ECO:0000259" key="3">
    <source>
        <dbReference type="PROSITE" id="PS50977"/>
    </source>
</evidence>
<organism evidence="4 5">
    <name type="scientific">Romboutsia sedimentorum</name>
    <dbReference type="NCBI Taxonomy" id="1368474"/>
    <lineage>
        <taxon>Bacteria</taxon>
        <taxon>Bacillati</taxon>
        <taxon>Bacillota</taxon>
        <taxon>Clostridia</taxon>
        <taxon>Peptostreptococcales</taxon>
        <taxon>Peptostreptococcaceae</taxon>
        <taxon>Romboutsia</taxon>
    </lineage>
</organism>
<dbReference type="SUPFAM" id="SSF46689">
    <property type="entry name" value="Homeodomain-like"/>
    <property type="match status" value="1"/>
</dbReference>
<evidence type="ECO:0000256" key="2">
    <source>
        <dbReference type="PROSITE-ProRule" id="PRU00335"/>
    </source>
</evidence>
<evidence type="ECO:0000313" key="5">
    <source>
        <dbReference type="Proteomes" id="UP001301012"/>
    </source>
</evidence>
<evidence type="ECO:0000313" key="4">
    <source>
        <dbReference type="EMBL" id="MDK2562166.1"/>
    </source>
</evidence>
<feature type="domain" description="HTH tetR-type" evidence="3">
    <location>
        <begin position="2"/>
        <end position="62"/>
    </location>
</feature>
<dbReference type="EMBL" id="JASKYM010000001">
    <property type="protein sequence ID" value="MDK2562166.1"/>
    <property type="molecule type" value="Genomic_DNA"/>
</dbReference>
<dbReference type="InterPro" id="IPR001647">
    <property type="entry name" value="HTH_TetR"/>
</dbReference>
<keyword evidence="1 2" id="KW-0238">DNA-binding</keyword>
<dbReference type="InterPro" id="IPR009057">
    <property type="entry name" value="Homeodomain-like_sf"/>
</dbReference>
<dbReference type="PANTHER" id="PTHR43479:SF22">
    <property type="entry name" value="TRANSCRIPTIONAL REGULATOR, TETR FAMILY"/>
    <property type="match status" value="1"/>
</dbReference>
<keyword evidence="5" id="KW-1185">Reference proteome</keyword>
<comment type="caution">
    <text evidence="4">The sequence shown here is derived from an EMBL/GenBank/DDBJ whole genome shotgun (WGS) entry which is preliminary data.</text>
</comment>